<dbReference type="Pfam" id="PF13231">
    <property type="entry name" value="PMT_2"/>
    <property type="match status" value="1"/>
</dbReference>
<dbReference type="Proteomes" id="UP000034521">
    <property type="component" value="Unassembled WGS sequence"/>
</dbReference>
<evidence type="ECO:0000256" key="4">
    <source>
        <dbReference type="ARBA" id="ARBA00022679"/>
    </source>
</evidence>
<keyword evidence="4" id="KW-0808">Transferase</keyword>
<gene>
    <name evidence="10" type="ORF">UW52_C0002G0020</name>
</gene>
<dbReference type="GO" id="GO:0016763">
    <property type="term" value="F:pentosyltransferase activity"/>
    <property type="evidence" value="ECO:0007669"/>
    <property type="project" value="TreeGrafter"/>
</dbReference>
<feature type="transmembrane region" description="Helical" evidence="8">
    <location>
        <begin position="210"/>
        <end position="228"/>
    </location>
</feature>
<name>A0A0G1IQ52_9BACT</name>
<comment type="caution">
    <text evidence="10">The sequence shown here is derived from an EMBL/GenBank/DDBJ whole genome shotgun (WGS) entry which is preliminary data.</text>
</comment>
<evidence type="ECO:0000313" key="10">
    <source>
        <dbReference type="EMBL" id="KKT61506.1"/>
    </source>
</evidence>
<evidence type="ECO:0000256" key="7">
    <source>
        <dbReference type="ARBA" id="ARBA00023136"/>
    </source>
</evidence>
<protein>
    <recommendedName>
        <fullName evidence="9">Glycosyltransferase RgtA/B/C/D-like domain-containing protein</fullName>
    </recommendedName>
</protein>
<keyword evidence="6 8" id="KW-1133">Transmembrane helix</keyword>
<evidence type="ECO:0000256" key="8">
    <source>
        <dbReference type="SAM" id="Phobius"/>
    </source>
</evidence>
<dbReference type="EMBL" id="LCIQ01000002">
    <property type="protein sequence ID" value="KKT61506.1"/>
    <property type="molecule type" value="Genomic_DNA"/>
</dbReference>
<proteinExistence type="predicted"/>
<evidence type="ECO:0000259" key="9">
    <source>
        <dbReference type="Pfam" id="PF13231"/>
    </source>
</evidence>
<evidence type="ECO:0000313" key="11">
    <source>
        <dbReference type="Proteomes" id="UP000034521"/>
    </source>
</evidence>
<keyword evidence="7 8" id="KW-0472">Membrane</keyword>
<feature type="transmembrane region" description="Helical" evidence="8">
    <location>
        <begin position="52"/>
        <end position="72"/>
    </location>
</feature>
<feature type="transmembrane region" description="Helical" evidence="8">
    <location>
        <begin position="84"/>
        <end position="100"/>
    </location>
</feature>
<dbReference type="InterPro" id="IPR038731">
    <property type="entry name" value="RgtA/B/C-like"/>
</dbReference>
<keyword evidence="3" id="KW-0328">Glycosyltransferase</keyword>
<feature type="transmembrane region" description="Helical" evidence="8">
    <location>
        <begin position="136"/>
        <end position="159"/>
    </location>
</feature>
<reference evidence="10 11" key="1">
    <citation type="journal article" date="2015" name="Nature">
        <title>rRNA introns, odd ribosomes, and small enigmatic genomes across a large radiation of phyla.</title>
        <authorList>
            <person name="Brown C.T."/>
            <person name="Hug L.A."/>
            <person name="Thomas B.C."/>
            <person name="Sharon I."/>
            <person name="Castelle C.J."/>
            <person name="Singh A."/>
            <person name="Wilkins M.J."/>
            <person name="Williams K.H."/>
            <person name="Banfield J.F."/>
        </authorList>
    </citation>
    <scope>NUCLEOTIDE SEQUENCE [LARGE SCALE GENOMIC DNA]</scope>
</reference>
<feature type="transmembrane region" description="Helical" evidence="8">
    <location>
        <begin position="272"/>
        <end position="291"/>
    </location>
</feature>
<sequence length="553" mass="64855">MVRFFDPDETANANWAYLISQGLLPYRDFFYYYTPLFHWLFAPFFLLPEGPYLIIIFRIIAWSIYVALMYTLYKIVYTISQDRLTALLSCFIFIVFPMTFDKVIEIRPDILMTSLFFIGVYALYTAKKVQSQQFFISGLCIAVSCLVFMKMIFAFPALLYLLLWNFSIKHASVWIQKQIVPFCFGFFIPFVLFMLYLYSHSILYLALDDIVRGSIITNMSSGIYFSLLDALRPWPIVYLSKGGITLPWIVQIGIWIFGFLGIPIVILRNRRFGLFIVLFVLFAILFLFIFRRPFVQYFIPLSIIVSVSGAYMLVWCFRFFHHMCMEKLTPLFFIKATIFYIPPITLISLLLTSYFMQYRERAVPTNGEQLEVLRLVHEHIPKNETVVDLAGSYLYRTSGFLYHVASYATYIDVFDPKAETLTQSLERNQTKYVVLDQKAYIFWTPKPDDIQFIFTHYLPSPWFKIYTPGVKFVCNRGSCIQYNLHNQPAFDYPSDSFSLHIKGNYIFTTEPKGQIVRFNGIQMADGEEKEFLPASYRLTLFSPVRSFILQFSK</sequence>
<accession>A0A0G1IQ52</accession>
<dbReference type="PANTHER" id="PTHR33908:SF11">
    <property type="entry name" value="MEMBRANE PROTEIN"/>
    <property type="match status" value="1"/>
</dbReference>
<comment type="subcellular location">
    <subcellularLocation>
        <location evidence="1">Cell membrane</location>
        <topology evidence="1">Multi-pass membrane protein</topology>
    </subcellularLocation>
</comment>
<feature type="transmembrane region" description="Helical" evidence="8">
    <location>
        <begin position="106"/>
        <end position="124"/>
    </location>
</feature>
<keyword evidence="5 8" id="KW-0812">Transmembrane</keyword>
<feature type="transmembrane region" description="Helical" evidence="8">
    <location>
        <begin position="248"/>
        <end position="267"/>
    </location>
</feature>
<dbReference type="GO" id="GO:0005886">
    <property type="term" value="C:plasma membrane"/>
    <property type="evidence" value="ECO:0007669"/>
    <property type="project" value="UniProtKB-SubCell"/>
</dbReference>
<keyword evidence="2" id="KW-1003">Cell membrane</keyword>
<dbReference type="PANTHER" id="PTHR33908">
    <property type="entry name" value="MANNOSYLTRANSFERASE YKCB-RELATED"/>
    <property type="match status" value="1"/>
</dbReference>
<organism evidence="10 11">
    <name type="scientific">Candidatus Gottesmanbacteria bacterium GW2011_GWA1_44_24b</name>
    <dbReference type="NCBI Taxonomy" id="1618437"/>
    <lineage>
        <taxon>Bacteria</taxon>
        <taxon>Candidatus Gottesmaniibacteriota</taxon>
    </lineage>
</organism>
<dbReference type="AlphaFoldDB" id="A0A0G1IQ52"/>
<evidence type="ECO:0000256" key="2">
    <source>
        <dbReference type="ARBA" id="ARBA00022475"/>
    </source>
</evidence>
<dbReference type="GO" id="GO:0009103">
    <property type="term" value="P:lipopolysaccharide biosynthetic process"/>
    <property type="evidence" value="ECO:0007669"/>
    <property type="project" value="UniProtKB-ARBA"/>
</dbReference>
<evidence type="ECO:0000256" key="1">
    <source>
        <dbReference type="ARBA" id="ARBA00004651"/>
    </source>
</evidence>
<feature type="domain" description="Glycosyltransferase RgtA/B/C/D-like" evidence="9">
    <location>
        <begin position="35"/>
        <end position="190"/>
    </location>
</feature>
<feature type="transmembrane region" description="Helical" evidence="8">
    <location>
        <begin position="29"/>
        <end position="46"/>
    </location>
</feature>
<evidence type="ECO:0000256" key="5">
    <source>
        <dbReference type="ARBA" id="ARBA00022692"/>
    </source>
</evidence>
<evidence type="ECO:0000256" key="3">
    <source>
        <dbReference type="ARBA" id="ARBA00022676"/>
    </source>
</evidence>
<dbReference type="InterPro" id="IPR050297">
    <property type="entry name" value="LipidA_mod_glycosyltrf_83"/>
</dbReference>
<feature type="transmembrane region" description="Helical" evidence="8">
    <location>
        <begin position="179"/>
        <end position="198"/>
    </location>
</feature>
<evidence type="ECO:0000256" key="6">
    <source>
        <dbReference type="ARBA" id="ARBA00022989"/>
    </source>
</evidence>
<feature type="transmembrane region" description="Helical" evidence="8">
    <location>
        <begin position="297"/>
        <end position="320"/>
    </location>
</feature>
<feature type="transmembrane region" description="Helical" evidence="8">
    <location>
        <begin position="332"/>
        <end position="356"/>
    </location>
</feature>